<dbReference type="Gene3D" id="2.60.120.1140">
    <property type="entry name" value="Protein of unknown function DUF192"/>
    <property type="match status" value="1"/>
</dbReference>
<keyword evidence="6 9" id="KW-0378">Hydrolase</keyword>
<dbReference type="Gene3D" id="1.10.390.10">
    <property type="entry name" value="Neutral Protease Domain 2"/>
    <property type="match status" value="1"/>
</dbReference>
<dbReference type="EC" id="3.4.11.-" evidence="9"/>
<evidence type="ECO:0000256" key="2">
    <source>
        <dbReference type="ARBA" id="ARBA00010136"/>
    </source>
</evidence>
<protein>
    <recommendedName>
        <fullName evidence="9">Aminopeptidase</fullName>
        <ecNumber evidence="9">3.4.11.-</ecNumber>
    </recommendedName>
</protein>
<dbReference type="Proteomes" id="UP001228905">
    <property type="component" value="Unassembled WGS sequence"/>
</dbReference>
<evidence type="ECO:0000256" key="7">
    <source>
        <dbReference type="ARBA" id="ARBA00022833"/>
    </source>
</evidence>
<evidence type="ECO:0000256" key="1">
    <source>
        <dbReference type="ARBA" id="ARBA00000098"/>
    </source>
</evidence>
<dbReference type="SUPFAM" id="SSF55486">
    <property type="entry name" value="Metalloproteases ('zincins'), catalytic domain"/>
    <property type="match status" value="1"/>
</dbReference>
<accession>A0ABU0INF5</accession>
<evidence type="ECO:0000259" key="10">
    <source>
        <dbReference type="Pfam" id="PF01433"/>
    </source>
</evidence>
<dbReference type="InterPro" id="IPR045357">
    <property type="entry name" value="Aminopeptidase_N-like_N"/>
</dbReference>
<evidence type="ECO:0000256" key="9">
    <source>
        <dbReference type="RuleBase" id="RU364040"/>
    </source>
</evidence>
<comment type="catalytic activity">
    <reaction evidence="1">
        <text>Release of an N-terminal amino acid, Xaa-|-Yaa- from a peptide, amide or arylamide. Xaa is preferably Ala, but may be most amino acids including Pro (slow action). When a terminal hydrophobic residue is followed by a prolyl residue, the two may be released as an intact Xaa-Pro dipeptide.</text>
        <dbReference type="EC" id="3.4.11.2"/>
    </reaction>
</comment>
<evidence type="ECO:0000256" key="5">
    <source>
        <dbReference type="ARBA" id="ARBA00022723"/>
    </source>
</evidence>
<reference evidence="12 13" key="1">
    <citation type="submission" date="2023-07" db="EMBL/GenBank/DDBJ databases">
        <title>Genomic Encyclopedia of Type Strains, Phase IV (KMG-IV): sequencing the most valuable type-strain genomes for metagenomic binning, comparative biology and taxonomic classification.</title>
        <authorList>
            <person name="Goeker M."/>
        </authorList>
    </citation>
    <scope>NUCLEOTIDE SEQUENCE [LARGE SCALE GENOMIC DNA]</scope>
    <source>
        <strain evidence="12 13">DSM 18695</strain>
    </source>
</reference>
<evidence type="ECO:0000313" key="13">
    <source>
        <dbReference type="Proteomes" id="UP001228905"/>
    </source>
</evidence>
<evidence type="ECO:0000256" key="3">
    <source>
        <dbReference type="ARBA" id="ARBA00022438"/>
    </source>
</evidence>
<dbReference type="InterPro" id="IPR034016">
    <property type="entry name" value="M1_APN-typ"/>
</dbReference>
<keyword evidence="7 9" id="KW-0862">Zinc</keyword>
<dbReference type="InterPro" id="IPR042097">
    <property type="entry name" value="Aminopeptidase_N-like_N_sf"/>
</dbReference>
<dbReference type="Pfam" id="PF17900">
    <property type="entry name" value="Peptidase_M1_N"/>
    <property type="match status" value="1"/>
</dbReference>
<comment type="similarity">
    <text evidence="2 9">Belongs to the peptidase M1 family.</text>
</comment>
<dbReference type="RefSeq" id="WP_307345388.1">
    <property type="nucleotide sequence ID" value="NZ_JAUSVS010000001.1"/>
</dbReference>
<organism evidence="12 13">
    <name type="scientific">Caulobacter ginsengisoli</name>
    <dbReference type="NCBI Taxonomy" id="400775"/>
    <lineage>
        <taxon>Bacteria</taxon>
        <taxon>Pseudomonadati</taxon>
        <taxon>Pseudomonadota</taxon>
        <taxon>Alphaproteobacteria</taxon>
        <taxon>Caulobacterales</taxon>
        <taxon>Caulobacteraceae</taxon>
        <taxon>Caulobacter</taxon>
    </lineage>
</organism>
<dbReference type="SUPFAM" id="SSF63737">
    <property type="entry name" value="Leukotriene A4 hydrolase N-terminal domain"/>
    <property type="match status" value="1"/>
</dbReference>
<keyword evidence="4 9" id="KW-0645">Protease</keyword>
<proteinExistence type="inferred from homology"/>
<dbReference type="InterPro" id="IPR038695">
    <property type="entry name" value="Saro_0823-like_sf"/>
</dbReference>
<keyword evidence="8 9" id="KW-0482">Metalloprotease</keyword>
<dbReference type="PANTHER" id="PTHR11533">
    <property type="entry name" value="PROTEASE M1 ZINC METALLOPROTEASE"/>
    <property type="match status" value="1"/>
</dbReference>
<keyword evidence="5 9" id="KW-0479">Metal-binding</keyword>
<evidence type="ECO:0000256" key="6">
    <source>
        <dbReference type="ARBA" id="ARBA00022801"/>
    </source>
</evidence>
<dbReference type="InterPro" id="IPR027268">
    <property type="entry name" value="Peptidase_M4/M1_CTD_sf"/>
</dbReference>
<dbReference type="Pfam" id="PF01433">
    <property type="entry name" value="Peptidase_M1"/>
    <property type="match status" value="1"/>
</dbReference>
<dbReference type="InterPro" id="IPR003795">
    <property type="entry name" value="DUF192"/>
</dbReference>
<feature type="domain" description="Aminopeptidase N-like N-terminal" evidence="11">
    <location>
        <begin position="6"/>
        <end position="158"/>
    </location>
</feature>
<dbReference type="EMBL" id="JAUSVS010000001">
    <property type="protein sequence ID" value="MDQ0462703.1"/>
    <property type="molecule type" value="Genomic_DNA"/>
</dbReference>
<dbReference type="Gene3D" id="2.60.40.1730">
    <property type="entry name" value="tricorn interacting facor f3 domain"/>
    <property type="match status" value="1"/>
</dbReference>
<sequence>MVAVSPRYYRLSLEPDLAARRFAGRVVIGLSGPADAVELDCVDLDILSVEADGVLAPWTLADGRLTVRARAAELVIAYAGPIGETPRGLYSDGDWLLSQMQPTHARRVFPCFDDPAHRCPFELSVTAAPNQTVVSNAAIGGRDGERASFEPTPPLPTNLLALAIGRFQAHTAQVGEIALTLHGLDLTGLDFAFGTARSALTFHQGWLGLPPPFAKLDLVAAPRLEAAGMENIGAVFLREGDLRPTDERQRRDIAELVAHELAHQWFGGLVSPAGWRDLWLNEGFATWMAAKAVPNEPARVRATRAAMALDARPLRRDAVTEAEIAERFDIAAYRKGAALLTLLEAWLGEDVFQAGVRRYVAKSGTVTADDLWAALEAQSGQPVALVAAPLAERAGVPTLRFSRDGDDLVIRQIGESRVMPVFVKTTAGVQTLLLNTVEARLPIEGWAFGNAGAKGYYRCRHDFEVPLDGLDEAEIVALQEDAWDATWSGEGDLIAYLTLADRLLTAGRGLDTLGPRLDELGELLASGPRREPFDAWRAAAPAGSPAELEARWAEQAGEDGASRAADRAAFRGTQQGRFDAWLLRQSAPLGPAIEALRAEHATINALAAALHGALYLRSALDAEGLAAPPWMQAAADLRGVLAAVERVAAQQARGQPAAPPSLTDLLRRMEDDLTASAAMADTLLGKLAGADPAAPRLVALLAGREAAARAREYEGSRTFAALFGEPAPAPPPDAELVRTWLDRTAGRPLWRNERLALRNDAALAGADLWARAARLAGKDSLWAAYGVSDPGPWLARGIGDPVAAGSWVLRGFKASQVVEGADPRALRAAPLAPANPVKPLGLTMPDGSFVKAEYPQDPALRAQGLMHRDRVGRDEAMLFELPDSGPHPFFMRGVRVALDILWLDAEGRVLHVEAQAPAWSEEALPGNLSLAVGRWVLELAGGEAARRGLSLGAKVEGL</sequence>
<dbReference type="CDD" id="cd09601">
    <property type="entry name" value="M1_APN-Q_like"/>
    <property type="match status" value="1"/>
</dbReference>
<evidence type="ECO:0000256" key="8">
    <source>
        <dbReference type="ARBA" id="ARBA00023049"/>
    </source>
</evidence>
<keyword evidence="3 9" id="KW-0031">Aminopeptidase</keyword>
<dbReference type="PANTHER" id="PTHR11533:SF174">
    <property type="entry name" value="PUROMYCIN-SENSITIVE AMINOPEPTIDASE-RELATED"/>
    <property type="match status" value="1"/>
</dbReference>
<gene>
    <name evidence="12" type="ORF">QO010_000451</name>
</gene>
<evidence type="ECO:0000259" key="11">
    <source>
        <dbReference type="Pfam" id="PF17900"/>
    </source>
</evidence>
<dbReference type="Pfam" id="PF02643">
    <property type="entry name" value="DUF192"/>
    <property type="match status" value="1"/>
</dbReference>
<dbReference type="InterPro" id="IPR014782">
    <property type="entry name" value="Peptidase_M1_dom"/>
</dbReference>
<dbReference type="InterPro" id="IPR001930">
    <property type="entry name" value="Peptidase_M1"/>
</dbReference>
<comment type="cofactor">
    <cofactor evidence="9">
        <name>Zn(2+)</name>
        <dbReference type="ChEBI" id="CHEBI:29105"/>
    </cofactor>
    <text evidence="9">Binds 1 zinc ion per subunit.</text>
</comment>
<evidence type="ECO:0000313" key="12">
    <source>
        <dbReference type="EMBL" id="MDQ0462703.1"/>
    </source>
</evidence>
<evidence type="ECO:0000256" key="4">
    <source>
        <dbReference type="ARBA" id="ARBA00022670"/>
    </source>
</evidence>
<dbReference type="InterPro" id="IPR050344">
    <property type="entry name" value="Peptidase_M1_aminopeptidases"/>
</dbReference>
<keyword evidence="13" id="KW-1185">Reference proteome</keyword>
<comment type="caution">
    <text evidence="12">The sequence shown here is derived from an EMBL/GenBank/DDBJ whole genome shotgun (WGS) entry which is preliminary data.</text>
</comment>
<dbReference type="PRINTS" id="PR00756">
    <property type="entry name" value="ALADIPTASE"/>
</dbReference>
<feature type="domain" description="Peptidase M1 membrane alanine aminopeptidase" evidence="10">
    <location>
        <begin position="191"/>
        <end position="384"/>
    </location>
</feature>
<name>A0ABU0INF5_9CAUL</name>